<feature type="compositionally biased region" description="Low complexity" evidence="7">
    <location>
        <begin position="127"/>
        <end position="136"/>
    </location>
</feature>
<evidence type="ECO:0000256" key="3">
    <source>
        <dbReference type="ARBA" id="ARBA00022723"/>
    </source>
</evidence>
<evidence type="ECO:0000259" key="8">
    <source>
        <dbReference type="PROSITE" id="PS51462"/>
    </source>
</evidence>
<feature type="region of interest" description="Disordered" evidence="7">
    <location>
        <begin position="48"/>
        <end position="94"/>
    </location>
</feature>
<feature type="region of interest" description="Disordered" evidence="7">
    <location>
        <begin position="472"/>
        <end position="534"/>
    </location>
</feature>
<organism evidence="9 10">
    <name type="scientific">Vitrella brassicaformis (strain CCMP3155)</name>
    <dbReference type="NCBI Taxonomy" id="1169540"/>
    <lineage>
        <taxon>Eukaryota</taxon>
        <taxon>Sar</taxon>
        <taxon>Alveolata</taxon>
        <taxon>Colpodellida</taxon>
        <taxon>Vitrellaceae</taxon>
        <taxon>Vitrella</taxon>
    </lineage>
</organism>
<dbReference type="InterPro" id="IPR015797">
    <property type="entry name" value="NUDIX_hydrolase-like_dom_sf"/>
</dbReference>
<evidence type="ECO:0000256" key="5">
    <source>
        <dbReference type="ARBA" id="ARBA00022842"/>
    </source>
</evidence>
<evidence type="ECO:0000256" key="2">
    <source>
        <dbReference type="ARBA" id="ARBA00001946"/>
    </source>
</evidence>
<dbReference type="Gene3D" id="3.90.79.10">
    <property type="entry name" value="Nucleoside Triphosphate Pyrophosphohydrolase"/>
    <property type="match status" value="1"/>
</dbReference>
<sequence length="565" mass="60349">MNFVDDVRHLIEKDQPIREAAFPPGAYNIESYQAQDAIVVLRNVEAREIAANPPPPPPAPQHHDQDQEMAAVADDGEGAEGPGEAGEADMGFAAGAEADADMAVADGVDEAGAGVDGADADMAEGAADIGGAAPGADGAGDAGGVDQGRGSGGKRKRDEEDEPLDQVLHRKRAARRNQDMAAGAAAVPDAPMEDAPHVTYWNRPMQIDEKYAKHRYPFRRRAQRRPGGGRRRPSSSMPPSGMSTMPPLPRIQRRVSFSPKQAQAMTQIVQGFTPPQVPLLTPTAAKCVEKLAGRTPPPRQAAVLIPLCNRNGVASVLLTLRSDKISHPGQVSFPGGHIERGETPIDAALRETHEELGSRIGDITIIGTCEQVVAVTGTIVHPVIGLLRRDVGELLWIEKSDDEVADVFTLSIEQLTDPSLQTLEQLPRGGSTYTVPAYLGGVHKVWGLTAFILEGVLRRVVVPVLMQDMHQHQHHHDAEAAADPSSGPRSELRMRPEGRFYTERARQEQQKAGKRETSDASGAAPSGAGGKLPMQVCSVGLGQESGGEMGGENPRAFVWQRRAAL</sequence>
<feature type="domain" description="Nudix hydrolase" evidence="8">
    <location>
        <begin position="298"/>
        <end position="439"/>
    </location>
</feature>
<dbReference type="OrthoDB" id="206213at2759"/>
<dbReference type="InterPro" id="IPR000086">
    <property type="entry name" value="NUDIX_hydrolase_dom"/>
</dbReference>
<feature type="region of interest" description="Disordered" evidence="7">
    <location>
        <begin position="216"/>
        <end position="248"/>
    </location>
</feature>
<dbReference type="InterPro" id="IPR045121">
    <property type="entry name" value="CoAse"/>
</dbReference>
<dbReference type="AlphaFoldDB" id="A0A0G4EFA4"/>
<keyword evidence="10" id="KW-1185">Reference proteome</keyword>
<dbReference type="EMBL" id="CDMY01000206">
    <property type="protein sequence ID" value="CEL94097.1"/>
    <property type="molecule type" value="Genomic_DNA"/>
</dbReference>
<comment type="cofactor">
    <cofactor evidence="2">
        <name>Mg(2+)</name>
        <dbReference type="ChEBI" id="CHEBI:18420"/>
    </cofactor>
</comment>
<evidence type="ECO:0000256" key="6">
    <source>
        <dbReference type="ARBA" id="ARBA00023211"/>
    </source>
</evidence>
<gene>
    <name evidence="9" type="ORF">Vbra_11460</name>
</gene>
<dbReference type="PROSITE" id="PS51462">
    <property type="entry name" value="NUDIX"/>
    <property type="match status" value="1"/>
</dbReference>
<keyword evidence="3" id="KW-0479">Metal-binding</keyword>
<feature type="region of interest" description="Disordered" evidence="7">
    <location>
        <begin position="127"/>
        <end position="187"/>
    </location>
</feature>
<dbReference type="PROSITE" id="PS00893">
    <property type="entry name" value="NUDIX_BOX"/>
    <property type="match status" value="1"/>
</dbReference>
<feature type="compositionally biased region" description="Basic and acidic residues" evidence="7">
    <location>
        <begin position="490"/>
        <end position="518"/>
    </location>
</feature>
<reference evidence="9 10" key="1">
    <citation type="submission" date="2014-11" db="EMBL/GenBank/DDBJ databases">
        <authorList>
            <person name="Zhu J."/>
            <person name="Qi W."/>
            <person name="Song R."/>
        </authorList>
    </citation>
    <scope>NUCLEOTIDE SEQUENCE [LARGE SCALE GENOMIC DNA]</scope>
</reference>
<evidence type="ECO:0000256" key="7">
    <source>
        <dbReference type="SAM" id="MobiDB-lite"/>
    </source>
</evidence>
<keyword evidence="5" id="KW-0460">Magnesium</keyword>
<evidence type="ECO:0000313" key="10">
    <source>
        <dbReference type="Proteomes" id="UP000041254"/>
    </source>
</evidence>
<evidence type="ECO:0000313" key="9">
    <source>
        <dbReference type="EMBL" id="CEL94097.1"/>
    </source>
</evidence>
<dbReference type="VEuPathDB" id="CryptoDB:Vbra_11460"/>
<dbReference type="GO" id="GO:0046872">
    <property type="term" value="F:metal ion binding"/>
    <property type="evidence" value="ECO:0007669"/>
    <property type="project" value="UniProtKB-KW"/>
</dbReference>
<proteinExistence type="predicted"/>
<accession>A0A0G4EFA4</accession>
<dbReference type="Proteomes" id="UP000041254">
    <property type="component" value="Unassembled WGS sequence"/>
</dbReference>
<dbReference type="InParanoid" id="A0A0G4EFA4"/>
<comment type="cofactor">
    <cofactor evidence="1">
        <name>Mn(2+)</name>
        <dbReference type="ChEBI" id="CHEBI:29035"/>
    </cofactor>
</comment>
<keyword evidence="4" id="KW-0378">Hydrolase</keyword>
<dbReference type="InterPro" id="IPR020084">
    <property type="entry name" value="NUDIX_hydrolase_CS"/>
</dbReference>
<evidence type="ECO:0000256" key="4">
    <source>
        <dbReference type="ARBA" id="ARBA00022801"/>
    </source>
</evidence>
<protein>
    <recommendedName>
        <fullName evidence="8">Nudix hydrolase domain-containing protein</fullName>
    </recommendedName>
</protein>
<dbReference type="STRING" id="1169540.A0A0G4EFA4"/>
<keyword evidence="6" id="KW-0464">Manganese</keyword>
<dbReference type="GO" id="GO:0010945">
    <property type="term" value="F:coenzyme A diphosphatase activity"/>
    <property type="evidence" value="ECO:0007669"/>
    <property type="project" value="InterPro"/>
</dbReference>
<dbReference type="CDD" id="cd03426">
    <property type="entry name" value="NUDIX_CoAse_Nudt7"/>
    <property type="match status" value="1"/>
</dbReference>
<name>A0A0G4EFA4_VITBC</name>
<evidence type="ECO:0000256" key="1">
    <source>
        <dbReference type="ARBA" id="ARBA00001936"/>
    </source>
</evidence>
<dbReference type="SUPFAM" id="SSF55811">
    <property type="entry name" value="Nudix"/>
    <property type="match status" value="1"/>
</dbReference>
<feature type="compositionally biased region" description="Low complexity" evidence="7">
    <location>
        <begin position="234"/>
        <end position="245"/>
    </location>
</feature>
<feature type="compositionally biased region" description="Gly residues" evidence="7">
    <location>
        <begin position="137"/>
        <end position="151"/>
    </location>
</feature>
<feature type="compositionally biased region" description="Basic residues" evidence="7">
    <location>
        <begin position="216"/>
        <end position="233"/>
    </location>
</feature>
<dbReference type="PANTHER" id="PTHR12992:SF11">
    <property type="entry name" value="MITOCHONDRIAL COENZYME A DIPHOSPHATASE NUDT8"/>
    <property type="match status" value="1"/>
</dbReference>
<dbReference type="Pfam" id="PF00293">
    <property type="entry name" value="NUDIX"/>
    <property type="match status" value="1"/>
</dbReference>
<dbReference type="PANTHER" id="PTHR12992">
    <property type="entry name" value="NUDIX HYDROLASE"/>
    <property type="match status" value="1"/>
</dbReference>